<dbReference type="EMBL" id="VHQG01000002">
    <property type="protein sequence ID" value="TPW75544.1"/>
    <property type="molecule type" value="Genomic_DNA"/>
</dbReference>
<dbReference type="CDD" id="cd18808">
    <property type="entry name" value="SF1_C_Upf1"/>
    <property type="match status" value="1"/>
</dbReference>
<evidence type="ECO:0000313" key="8">
    <source>
        <dbReference type="Proteomes" id="UP000316252"/>
    </source>
</evidence>
<protein>
    <submittedName>
        <fullName evidence="7">TM0106 family RecB-like putative nuclease</fullName>
    </submittedName>
</protein>
<dbReference type="NCBIfam" id="TIGR03491">
    <property type="entry name" value="TM0106 family RecB-like putative nuclease"/>
    <property type="match status" value="1"/>
</dbReference>
<evidence type="ECO:0000256" key="3">
    <source>
        <dbReference type="ARBA" id="ARBA00022806"/>
    </source>
</evidence>
<dbReference type="PANTHER" id="PTHR43788">
    <property type="entry name" value="DNA2/NAM7 HELICASE FAMILY MEMBER"/>
    <property type="match status" value="1"/>
</dbReference>
<dbReference type="Gene3D" id="3.40.50.300">
    <property type="entry name" value="P-loop containing nucleotide triphosphate hydrolases"/>
    <property type="match status" value="2"/>
</dbReference>
<dbReference type="AlphaFoldDB" id="A0A506XS29"/>
<keyword evidence="4" id="KW-0067">ATP-binding</keyword>
<dbReference type="PANTHER" id="PTHR43788:SF8">
    <property type="entry name" value="DNA-BINDING PROTEIN SMUBP-2"/>
    <property type="match status" value="1"/>
</dbReference>
<dbReference type="RefSeq" id="WP_141162904.1">
    <property type="nucleotide sequence ID" value="NZ_VHQG01000002.1"/>
</dbReference>
<proteinExistence type="predicted"/>
<dbReference type="InterPro" id="IPR050534">
    <property type="entry name" value="Coronavir_polyprotein_1ab"/>
</dbReference>
<dbReference type="Pfam" id="PF13482">
    <property type="entry name" value="RNase_H_2"/>
    <property type="match status" value="1"/>
</dbReference>
<dbReference type="Proteomes" id="UP000316252">
    <property type="component" value="Unassembled WGS sequence"/>
</dbReference>
<evidence type="ECO:0000256" key="1">
    <source>
        <dbReference type="ARBA" id="ARBA00022741"/>
    </source>
</evidence>
<dbReference type="GO" id="GO:0016787">
    <property type="term" value="F:hydrolase activity"/>
    <property type="evidence" value="ECO:0007669"/>
    <property type="project" value="UniProtKB-KW"/>
</dbReference>
<organism evidence="7 8">
    <name type="scientific">Schumannella soli</name>
    <dbReference type="NCBI Taxonomy" id="2590779"/>
    <lineage>
        <taxon>Bacteria</taxon>
        <taxon>Bacillati</taxon>
        <taxon>Actinomycetota</taxon>
        <taxon>Actinomycetes</taxon>
        <taxon>Micrococcales</taxon>
        <taxon>Microbacteriaceae</taxon>
        <taxon>Schumannella</taxon>
    </lineage>
</organism>
<evidence type="ECO:0000256" key="4">
    <source>
        <dbReference type="ARBA" id="ARBA00022840"/>
    </source>
</evidence>
<keyword evidence="2" id="KW-0378">Hydrolase</keyword>
<feature type="domain" description="YprB ribonuclease H-like" evidence="6">
    <location>
        <begin position="346"/>
        <end position="538"/>
    </location>
</feature>
<comment type="caution">
    <text evidence="7">The sequence shown here is derived from an EMBL/GenBank/DDBJ whole genome shotgun (WGS) entry which is preliminary data.</text>
</comment>
<reference evidence="7 8" key="1">
    <citation type="submission" date="2019-06" db="EMBL/GenBank/DDBJ databases">
        <authorList>
            <person name="Li F."/>
        </authorList>
    </citation>
    <scope>NUCLEOTIDE SEQUENCE [LARGE SCALE GENOMIC DNA]</scope>
    <source>
        <strain evidence="7 8">10F1D-1</strain>
    </source>
</reference>
<evidence type="ECO:0000259" key="5">
    <source>
        <dbReference type="Pfam" id="PF13087"/>
    </source>
</evidence>
<dbReference type="Pfam" id="PF13087">
    <property type="entry name" value="AAA_12"/>
    <property type="match status" value="1"/>
</dbReference>
<dbReference type="GO" id="GO:0005524">
    <property type="term" value="F:ATP binding"/>
    <property type="evidence" value="ECO:0007669"/>
    <property type="project" value="UniProtKB-KW"/>
</dbReference>
<accession>A0A506XS29</accession>
<keyword evidence="3" id="KW-0347">Helicase</keyword>
<evidence type="ECO:0000256" key="2">
    <source>
        <dbReference type="ARBA" id="ARBA00022801"/>
    </source>
</evidence>
<name>A0A506XS29_9MICO</name>
<evidence type="ECO:0000259" key="6">
    <source>
        <dbReference type="Pfam" id="PF13482"/>
    </source>
</evidence>
<sequence length="1204" mass="130429">MYLLNDALVTSASDLKLASECEFAFLRTLDVKLGRATALDVEADAMLERAARLGDRHEQRIVEQLRDDLGDDVVTLPRPENPRDPDELRRLAAQTVEALRSGAGFVYQAVFFDESDPELLFVGFADFLARQSDGRYRVQDSKLARSAKVTALLQLAAYHEQLERLGIPVDDEVELILGDGRSSIHRIDDIRPVFELRRERLHAMIREHRAETGAVAWGDARYAADGRCEVCAAEVDAHRDLFLVAGMRATQRAKLRVGGLTTIDDLAAAVDQPAGSTVPAGTYRALQEQAELQVSAMAARAAAEETAASAGGPDGAATVAHPVPAYRLFNPQIIADLPAPDPGDIYFDFEGDPLHQELAADGTTSQWGLDYLFGYVDDSEQFTSYLAHDLAAEAVALRAFLDDVKLRRQANPGMHIYHYASYERTHLASIAARHGVGEADVDELLSANVLVDLYPVVKRSIRVASRSYSIKKLEPLYMGDELRTPDGVTTAADSVIQYARSRAALQAGDGTEAQRILDDIIDYNRYDCVSTRRLRDWLIAVARAEAGVEPGTGGEREPDAARPFRLDPLTPALLARAERCVTDHDADGAAANRLAAAAIDYHRREDKSFWWAHFERLESDPADWVGTRDVFEVDAAASTIEQDWTEPGPGQRATRRRVRLHGAWAPGSSARPGRVSAIYRPAVYAKSGRDPRHALDHSAVIDEIGDDGSVLLAETLPGAAPGGSGGPDAGVEPWTDLPIALTPGPPPMTEGHRAAIEEWGARVDAQGDGWPLDPASDILLRRVPRLRDGGALEPMRDADDGVRAVVASLRRMDDSYLAVQGPPGTGKTYLAAHVIAELVAQGWLIGVVAQSHRVVENVLDGVVRAGCVPAQVAKGIPSSERAGFYDGHGFTELSGSNPQAAFLARHRDAGRGAVIGGTGWDFVNTKRVERRELDLLVIDEAGQFSLANTIAVAQAARRILLLGDPQQLPQVSQGIHPAPIDASALGAISAGHEVLPAEYGYFLAASRRMDAAVTRPVSRLAYAGELRSHPSTERRHLDGVDAGFHAVPVEHSGNATASVEEAEEVLAQVRAHLGLRWTDEEAGRADDPLTESDLIVVAPYNAQVELIRATFDAAGFARVRVGTVDKFQGQEAVVALVSLAASSPDDAPRGLDFLLSRNRLNVAISRAQWAARLVYSPKLVDHLPWKPDGVAELSRFIELVRPRG</sequence>
<keyword evidence="8" id="KW-1185">Reference proteome</keyword>
<keyword evidence="1" id="KW-0547">Nucleotide-binding</keyword>
<dbReference type="InterPro" id="IPR038720">
    <property type="entry name" value="YprB_RNase_H-like_dom"/>
</dbReference>
<dbReference type="SUPFAM" id="SSF52540">
    <property type="entry name" value="P-loop containing nucleoside triphosphate hydrolases"/>
    <property type="match status" value="1"/>
</dbReference>
<dbReference type="Pfam" id="PF13604">
    <property type="entry name" value="AAA_30"/>
    <property type="match status" value="1"/>
</dbReference>
<dbReference type="InterPro" id="IPR047187">
    <property type="entry name" value="SF1_C_Upf1"/>
</dbReference>
<dbReference type="InterPro" id="IPR019993">
    <property type="entry name" value="RecB_nuclease_TM0106_put"/>
</dbReference>
<dbReference type="InterPro" id="IPR027417">
    <property type="entry name" value="P-loop_NTPase"/>
</dbReference>
<gene>
    <name evidence="7" type="ORF">FJ657_06550</name>
</gene>
<evidence type="ECO:0000313" key="7">
    <source>
        <dbReference type="EMBL" id="TPW75544.1"/>
    </source>
</evidence>
<dbReference type="GO" id="GO:0043139">
    <property type="term" value="F:5'-3' DNA helicase activity"/>
    <property type="evidence" value="ECO:0007669"/>
    <property type="project" value="TreeGrafter"/>
</dbReference>
<dbReference type="OrthoDB" id="9757917at2"/>
<dbReference type="InterPro" id="IPR041679">
    <property type="entry name" value="DNA2/NAM7-like_C"/>
</dbReference>
<feature type="domain" description="DNA2/NAM7 helicase-like C-terminal" evidence="5">
    <location>
        <begin position="1001"/>
        <end position="1169"/>
    </location>
</feature>
<dbReference type="CDD" id="cd17934">
    <property type="entry name" value="DEXXQc_Upf1-like"/>
    <property type="match status" value="1"/>
</dbReference>